<name>A0AAU9I8B6_9CILI</name>
<reference evidence="2" key="1">
    <citation type="submission" date="2021-09" db="EMBL/GenBank/DDBJ databases">
        <authorList>
            <consortium name="AG Swart"/>
            <person name="Singh M."/>
            <person name="Singh A."/>
            <person name="Seah K."/>
            <person name="Emmerich C."/>
        </authorList>
    </citation>
    <scope>NUCLEOTIDE SEQUENCE</scope>
    <source>
        <strain evidence="2">ATCC30299</strain>
    </source>
</reference>
<dbReference type="InterPro" id="IPR050113">
    <property type="entry name" value="Ub_conjugating_enzyme"/>
</dbReference>
<gene>
    <name evidence="2" type="ORF">BSTOLATCC_MIC1360</name>
</gene>
<proteinExistence type="predicted"/>
<dbReference type="Proteomes" id="UP001162131">
    <property type="component" value="Unassembled WGS sequence"/>
</dbReference>
<dbReference type="InterPro" id="IPR016135">
    <property type="entry name" value="UBQ-conjugating_enzyme/RWD"/>
</dbReference>
<dbReference type="CDD" id="cd00195">
    <property type="entry name" value="UBCc_UEV"/>
    <property type="match status" value="1"/>
</dbReference>
<protein>
    <recommendedName>
        <fullName evidence="1">UBC core domain-containing protein</fullName>
    </recommendedName>
</protein>
<dbReference type="EMBL" id="CAJZBQ010000002">
    <property type="protein sequence ID" value="CAG9310517.1"/>
    <property type="molecule type" value="Genomic_DNA"/>
</dbReference>
<dbReference type="PANTHER" id="PTHR24067">
    <property type="entry name" value="UBIQUITIN-CONJUGATING ENZYME E2"/>
    <property type="match status" value="1"/>
</dbReference>
<dbReference type="InterPro" id="IPR000608">
    <property type="entry name" value="UBC"/>
</dbReference>
<evidence type="ECO:0000259" key="1">
    <source>
        <dbReference type="PROSITE" id="PS50127"/>
    </source>
</evidence>
<feature type="domain" description="UBC core" evidence="1">
    <location>
        <begin position="5"/>
        <end position="153"/>
    </location>
</feature>
<organism evidence="2 3">
    <name type="scientific">Blepharisma stoltei</name>
    <dbReference type="NCBI Taxonomy" id="1481888"/>
    <lineage>
        <taxon>Eukaryota</taxon>
        <taxon>Sar</taxon>
        <taxon>Alveolata</taxon>
        <taxon>Ciliophora</taxon>
        <taxon>Postciliodesmatophora</taxon>
        <taxon>Heterotrichea</taxon>
        <taxon>Heterotrichida</taxon>
        <taxon>Blepharismidae</taxon>
        <taxon>Blepharisma</taxon>
    </lineage>
</organism>
<evidence type="ECO:0000313" key="2">
    <source>
        <dbReference type="EMBL" id="CAG9310517.1"/>
    </source>
</evidence>
<dbReference type="AlphaFoldDB" id="A0AAU9I8B6"/>
<sequence>MEILVALERLLSEFLSLKNSDADNHVIVHMLNNDVFHWYGAILGPESTPYEGGYFLYHIEFPQDYPSSPPDFYFITPMFHPNIRSDGRVCCEVFTTERWQSTISVRAIFSYIIGLLNEPRPQAGYIGEATELCETNKAAYNQKVREYTDNYGNLKWIKSLNSEDKEIADTIET</sequence>
<comment type="caution">
    <text evidence="2">The sequence shown here is derived from an EMBL/GenBank/DDBJ whole genome shotgun (WGS) entry which is preliminary data.</text>
</comment>
<dbReference type="Pfam" id="PF00179">
    <property type="entry name" value="UQ_con"/>
    <property type="match status" value="1"/>
</dbReference>
<dbReference type="Gene3D" id="3.10.110.10">
    <property type="entry name" value="Ubiquitin Conjugating Enzyme"/>
    <property type="match status" value="1"/>
</dbReference>
<dbReference type="SUPFAM" id="SSF54495">
    <property type="entry name" value="UBC-like"/>
    <property type="match status" value="1"/>
</dbReference>
<evidence type="ECO:0000313" key="3">
    <source>
        <dbReference type="Proteomes" id="UP001162131"/>
    </source>
</evidence>
<keyword evidence="3" id="KW-1185">Reference proteome</keyword>
<accession>A0AAU9I8B6</accession>
<dbReference type="SMART" id="SM00212">
    <property type="entry name" value="UBCc"/>
    <property type="match status" value="1"/>
</dbReference>
<dbReference type="PROSITE" id="PS50127">
    <property type="entry name" value="UBC_2"/>
    <property type="match status" value="1"/>
</dbReference>